<evidence type="ECO:0000313" key="2">
    <source>
        <dbReference type="EMBL" id="RHZ72559.1"/>
    </source>
</evidence>
<gene>
    <name evidence="2" type="ORF">Glove_242g169</name>
</gene>
<dbReference type="Proteomes" id="UP000266861">
    <property type="component" value="Unassembled WGS sequence"/>
</dbReference>
<protein>
    <submittedName>
        <fullName evidence="2">Uncharacterized protein</fullName>
    </submittedName>
</protein>
<reference evidence="2 3" key="1">
    <citation type="submission" date="2018-08" db="EMBL/GenBank/DDBJ databases">
        <title>Genome and evolution of the arbuscular mycorrhizal fungus Diversispora epigaea (formerly Glomus versiforme) and its bacterial endosymbionts.</title>
        <authorList>
            <person name="Sun X."/>
            <person name="Fei Z."/>
            <person name="Harrison M."/>
        </authorList>
    </citation>
    <scope>NUCLEOTIDE SEQUENCE [LARGE SCALE GENOMIC DNA]</scope>
    <source>
        <strain evidence="2 3">IT104</strain>
    </source>
</reference>
<name>A0A397I9S9_9GLOM</name>
<proteinExistence type="predicted"/>
<evidence type="ECO:0000256" key="1">
    <source>
        <dbReference type="SAM" id="MobiDB-lite"/>
    </source>
</evidence>
<keyword evidence="3" id="KW-1185">Reference proteome</keyword>
<dbReference type="EMBL" id="PQFF01000224">
    <property type="protein sequence ID" value="RHZ72559.1"/>
    <property type="molecule type" value="Genomic_DNA"/>
</dbReference>
<feature type="compositionally biased region" description="Basic and acidic residues" evidence="1">
    <location>
        <begin position="9"/>
        <end position="18"/>
    </location>
</feature>
<evidence type="ECO:0000313" key="3">
    <source>
        <dbReference type="Proteomes" id="UP000266861"/>
    </source>
</evidence>
<accession>A0A397I9S9</accession>
<organism evidence="2 3">
    <name type="scientific">Diversispora epigaea</name>
    <dbReference type="NCBI Taxonomy" id="1348612"/>
    <lineage>
        <taxon>Eukaryota</taxon>
        <taxon>Fungi</taxon>
        <taxon>Fungi incertae sedis</taxon>
        <taxon>Mucoromycota</taxon>
        <taxon>Glomeromycotina</taxon>
        <taxon>Glomeromycetes</taxon>
        <taxon>Diversisporales</taxon>
        <taxon>Diversisporaceae</taxon>
        <taxon>Diversispora</taxon>
    </lineage>
</organism>
<feature type="region of interest" description="Disordered" evidence="1">
    <location>
        <begin position="1"/>
        <end position="32"/>
    </location>
</feature>
<sequence length="79" mass="9048">MKKNLHQLQNRDEIDNKKQTTGTSTRSASNIRKTIRRIAGGSTTRKIVMKSTRKTIRRSTTKITGKLTRTYKNDNKIGD</sequence>
<comment type="caution">
    <text evidence="2">The sequence shown here is derived from an EMBL/GenBank/DDBJ whole genome shotgun (WGS) entry which is preliminary data.</text>
</comment>
<feature type="compositionally biased region" description="Polar residues" evidence="1">
    <location>
        <begin position="19"/>
        <end position="32"/>
    </location>
</feature>
<dbReference type="AlphaFoldDB" id="A0A397I9S9"/>